<reference evidence="1" key="2">
    <citation type="submission" date="2020-09" db="EMBL/GenBank/DDBJ databases">
        <authorList>
            <person name="Sun Q."/>
            <person name="Ohkuma M."/>
        </authorList>
    </citation>
    <scope>NUCLEOTIDE SEQUENCE</scope>
    <source>
        <strain evidence="1">JCM 31311</strain>
    </source>
</reference>
<protein>
    <recommendedName>
        <fullName evidence="3">DNA helicase</fullName>
    </recommendedName>
</protein>
<dbReference type="SUPFAM" id="SSF52540">
    <property type="entry name" value="P-loop containing nucleoside triphosphate hydrolases"/>
    <property type="match status" value="1"/>
</dbReference>
<keyword evidence="2" id="KW-1185">Reference proteome</keyword>
<evidence type="ECO:0000313" key="1">
    <source>
        <dbReference type="EMBL" id="GGR35484.1"/>
    </source>
</evidence>
<comment type="caution">
    <text evidence="1">The sequence shown here is derived from an EMBL/GenBank/DDBJ whole genome shotgun (WGS) entry which is preliminary data.</text>
</comment>
<dbReference type="Gene3D" id="3.40.50.300">
    <property type="entry name" value="P-loop containing nucleotide triphosphate hydrolases"/>
    <property type="match status" value="1"/>
</dbReference>
<name>A0A918FFZ4_9DEIO</name>
<proteinExistence type="predicted"/>
<accession>A0A918FFZ4</accession>
<evidence type="ECO:0000313" key="2">
    <source>
        <dbReference type="Proteomes" id="UP000603865"/>
    </source>
</evidence>
<reference evidence="1" key="1">
    <citation type="journal article" date="2014" name="Int. J. Syst. Evol. Microbiol.">
        <title>Complete genome sequence of Corynebacterium casei LMG S-19264T (=DSM 44701T), isolated from a smear-ripened cheese.</title>
        <authorList>
            <consortium name="US DOE Joint Genome Institute (JGI-PGF)"/>
            <person name="Walter F."/>
            <person name="Albersmeier A."/>
            <person name="Kalinowski J."/>
            <person name="Ruckert C."/>
        </authorList>
    </citation>
    <scope>NUCLEOTIDE SEQUENCE</scope>
    <source>
        <strain evidence="1">JCM 31311</strain>
    </source>
</reference>
<organism evidence="1 2">
    <name type="scientific">Deinococcus ruber</name>
    <dbReference type="NCBI Taxonomy" id="1848197"/>
    <lineage>
        <taxon>Bacteria</taxon>
        <taxon>Thermotogati</taxon>
        <taxon>Deinococcota</taxon>
        <taxon>Deinococci</taxon>
        <taxon>Deinococcales</taxon>
        <taxon>Deinococcaceae</taxon>
        <taxon>Deinococcus</taxon>
    </lineage>
</organism>
<sequence>MAVQAAGHANIAIVVRRTVDAALLVPALMRHDVDAQPILDEQARYKGGVVILPMHLAKGLEFDAATEFETRLLYVSLSRGVHALAVVAPSALHPLLDYHRQLEGITKRAAMNNTRWLVPLFATLLADTGRSVAGAAA</sequence>
<evidence type="ECO:0008006" key="3">
    <source>
        <dbReference type="Google" id="ProtNLM"/>
    </source>
</evidence>
<gene>
    <name evidence="1" type="ORF">GCM10008957_51780</name>
</gene>
<dbReference type="AlphaFoldDB" id="A0A918FFZ4"/>
<dbReference type="EMBL" id="BMQL01000068">
    <property type="protein sequence ID" value="GGR35484.1"/>
    <property type="molecule type" value="Genomic_DNA"/>
</dbReference>
<dbReference type="InterPro" id="IPR027417">
    <property type="entry name" value="P-loop_NTPase"/>
</dbReference>
<dbReference type="Proteomes" id="UP000603865">
    <property type="component" value="Unassembled WGS sequence"/>
</dbReference>
<dbReference type="RefSeq" id="WP_189093423.1">
    <property type="nucleotide sequence ID" value="NZ_BMQL01000068.1"/>
</dbReference>